<keyword evidence="3" id="KW-1185">Reference proteome</keyword>
<proteinExistence type="predicted"/>
<reference evidence="2 3" key="1">
    <citation type="submission" date="2022-05" db="EMBL/GenBank/DDBJ databases">
        <authorList>
            <consortium name="Genoscope - CEA"/>
            <person name="William W."/>
        </authorList>
    </citation>
    <scope>NUCLEOTIDE SEQUENCE [LARGE SCALE GENOMIC DNA]</scope>
</reference>
<sequence length="137" mass="15414">MSTVYHPRFPGFLTTLVQGFSSKLFYRNLSQKVKGKRPKLTNIKQKDSVDIEGILKRPGAVVGSAEPLVVDSRETTKEIEIKKWQASRQRTNLLKQGERRVAVIAVFTMLIGFAAIKLMFYGAEKRKKASDTATQPT</sequence>
<keyword evidence="1" id="KW-1133">Transmembrane helix</keyword>
<gene>
    <name evidence="2" type="ORF">PEVE_00024207</name>
</gene>
<comment type="caution">
    <text evidence="2">The sequence shown here is derived from an EMBL/GenBank/DDBJ whole genome shotgun (WGS) entry which is preliminary data.</text>
</comment>
<accession>A0ABN8M5I9</accession>
<organism evidence="2 3">
    <name type="scientific">Porites evermanni</name>
    <dbReference type="NCBI Taxonomy" id="104178"/>
    <lineage>
        <taxon>Eukaryota</taxon>
        <taxon>Metazoa</taxon>
        <taxon>Cnidaria</taxon>
        <taxon>Anthozoa</taxon>
        <taxon>Hexacorallia</taxon>
        <taxon>Scleractinia</taxon>
        <taxon>Fungiina</taxon>
        <taxon>Poritidae</taxon>
        <taxon>Porites</taxon>
    </lineage>
</organism>
<evidence type="ECO:0000256" key="1">
    <source>
        <dbReference type="SAM" id="Phobius"/>
    </source>
</evidence>
<dbReference type="Proteomes" id="UP001159427">
    <property type="component" value="Unassembled WGS sequence"/>
</dbReference>
<evidence type="ECO:0008006" key="4">
    <source>
        <dbReference type="Google" id="ProtNLM"/>
    </source>
</evidence>
<evidence type="ECO:0000313" key="2">
    <source>
        <dbReference type="EMBL" id="CAH3024826.1"/>
    </source>
</evidence>
<keyword evidence="1" id="KW-0472">Membrane</keyword>
<feature type="transmembrane region" description="Helical" evidence="1">
    <location>
        <begin position="101"/>
        <end position="120"/>
    </location>
</feature>
<name>A0ABN8M5I9_9CNID</name>
<keyword evidence="1" id="KW-0812">Transmembrane</keyword>
<evidence type="ECO:0000313" key="3">
    <source>
        <dbReference type="Proteomes" id="UP001159427"/>
    </source>
</evidence>
<dbReference type="EMBL" id="CALNXI010000323">
    <property type="protein sequence ID" value="CAH3024826.1"/>
    <property type="molecule type" value="Genomic_DNA"/>
</dbReference>
<protein>
    <recommendedName>
        <fullName evidence="4">Transmembrane protein</fullName>
    </recommendedName>
</protein>